<dbReference type="STRING" id="1343739.PAP_10040"/>
<evidence type="ECO:0000313" key="3">
    <source>
        <dbReference type="EMBL" id="AIF70382.1"/>
    </source>
</evidence>
<dbReference type="InterPro" id="IPR050345">
    <property type="entry name" value="Aliph_Amidase/BUP"/>
</dbReference>
<dbReference type="eggNOG" id="arCOG00062">
    <property type="taxonomic scope" value="Archaea"/>
</dbReference>
<dbReference type="Pfam" id="PF00795">
    <property type="entry name" value="CN_hydrolase"/>
    <property type="match status" value="1"/>
</dbReference>
<dbReference type="KEGG" id="ppac:PAP_10040"/>
<reference evidence="4" key="1">
    <citation type="submission" date="2013-06" db="EMBL/GenBank/DDBJ databases">
        <title>Complete Genome Sequence of Hyperthermophilic Palaeococcus pacificus DY20341T, Isolated from a Deep-Sea Hydrothermal Sediments.</title>
        <authorList>
            <person name="Zeng X."/>
            <person name="Shao Z."/>
        </authorList>
    </citation>
    <scope>NUCLEOTIDE SEQUENCE [LARGE SCALE GENOMIC DNA]</scope>
    <source>
        <strain evidence="4">DY20341</strain>
    </source>
</reference>
<accession>A0A075LWG0</accession>
<dbReference type="RefSeq" id="WP_048165835.1">
    <property type="nucleotide sequence ID" value="NZ_CP006019.1"/>
</dbReference>
<keyword evidence="4" id="KW-1185">Reference proteome</keyword>
<dbReference type="Gene3D" id="3.60.110.10">
    <property type="entry name" value="Carbon-nitrogen hydrolase"/>
    <property type="match status" value="1"/>
</dbReference>
<evidence type="ECO:0000259" key="2">
    <source>
        <dbReference type="PROSITE" id="PS50263"/>
    </source>
</evidence>
<dbReference type="InterPro" id="IPR053613">
    <property type="entry name" value="Aliphatic_Nitrilase"/>
</dbReference>
<dbReference type="PANTHER" id="PTHR43674:SF2">
    <property type="entry name" value="BETA-UREIDOPROPIONASE"/>
    <property type="match status" value="1"/>
</dbReference>
<dbReference type="GeneID" id="24843099"/>
<dbReference type="AlphaFoldDB" id="A0A075LWG0"/>
<reference evidence="3 4" key="2">
    <citation type="journal article" date="2015" name="Genome Announc.">
        <title>Complete Genome Sequence of Hyperthermophilic Piezophilic Archaeon Palaeococcus pacificus DY20341T, Isolated from Deep-Sea Hydrothermal Sediments.</title>
        <authorList>
            <person name="Zeng X."/>
            <person name="Jebbar M."/>
            <person name="Shao Z."/>
        </authorList>
    </citation>
    <scope>NUCLEOTIDE SEQUENCE [LARGE SCALE GENOMIC DNA]</scope>
    <source>
        <strain evidence="3 4">DY20341</strain>
    </source>
</reference>
<organism evidence="3 4">
    <name type="scientific">Palaeococcus pacificus DY20341</name>
    <dbReference type="NCBI Taxonomy" id="1343739"/>
    <lineage>
        <taxon>Archaea</taxon>
        <taxon>Methanobacteriati</taxon>
        <taxon>Methanobacteriota</taxon>
        <taxon>Thermococci</taxon>
        <taxon>Thermococcales</taxon>
        <taxon>Thermococcaceae</taxon>
        <taxon>Palaeococcus</taxon>
    </lineage>
</organism>
<dbReference type="InterPro" id="IPR036526">
    <property type="entry name" value="C-N_Hydrolase_sf"/>
</dbReference>
<keyword evidence="3" id="KW-0808">Transferase</keyword>
<dbReference type="GO" id="GO:0016811">
    <property type="term" value="F:hydrolase activity, acting on carbon-nitrogen (but not peptide) bonds, in linear amides"/>
    <property type="evidence" value="ECO:0007669"/>
    <property type="project" value="TreeGrafter"/>
</dbReference>
<dbReference type="HOGENOM" id="CLU_030130_3_1_2"/>
<dbReference type="NCBIfam" id="NF040852">
    <property type="entry name" value="nitrile_Arch"/>
    <property type="match status" value="1"/>
</dbReference>
<keyword evidence="3" id="KW-0012">Acyltransferase</keyword>
<proteinExistence type="predicted"/>
<feature type="domain" description="CN hydrolase" evidence="2">
    <location>
        <begin position="1"/>
        <end position="239"/>
    </location>
</feature>
<keyword evidence="1" id="KW-0378">Hydrolase</keyword>
<dbReference type="PANTHER" id="PTHR43674">
    <property type="entry name" value="NITRILASE C965.09-RELATED"/>
    <property type="match status" value="1"/>
</dbReference>
<gene>
    <name evidence="3" type="ORF">PAP_10040</name>
</gene>
<dbReference type="PROSITE" id="PS50263">
    <property type="entry name" value="CN_HYDROLASE"/>
    <property type="match status" value="1"/>
</dbReference>
<dbReference type="InterPro" id="IPR003010">
    <property type="entry name" value="C-N_Hydrolase"/>
</dbReference>
<name>A0A075LWG0_9EURY</name>
<evidence type="ECO:0000313" key="4">
    <source>
        <dbReference type="Proteomes" id="UP000027981"/>
    </source>
</evidence>
<sequence>MKVGFIQMEPKLLDLNANLSKAERFIKEAAKKEAKLIVLPELFDTGYNFESKEEVEEIAQQIPDGETTLFLMEQAREHELFIVAGTAEKDEKGKLYNSAVIVGPIGSSYIGKYRKIHLFYREKLFFEPGNLGFHVFNIGIAKVGVMICFDWFFPEAMRTLALKGADIVAHPANLVMPYAPRAMPIRSLENRVFSITANRIGEERGLRFIGMSQINSPKAEILLRASEDKEEVGIVEINVEEARNKMLNEFNDIFKDRKRQYYEL</sequence>
<protein>
    <submittedName>
        <fullName evidence="3">Apolipoprotein N-acyltransferase</fullName>
    </submittedName>
</protein>
<keyword evidence="3" id="KW-0449">Lipoprotein</keyword>
<dbReference type="OrthoDB" id="39312at2157"/>
<dbReference type="Proteomes" id="UP000027981">
    <property type="component" value="Chromosome"/>
</dbReference>
<dbReference type="EMBL" id="CP006019">
    <property type="protein sequence ID" value="AIF70382.1"/>
    <property type="molecule type" value="Genomic_DNA"/>
</dbReference>
<evidence type="ECO:0000256" key="1">
    <source>
        <dbReference type="ARBA" id="ARBA00022801"/>
    </source>
</evidence>
<dbReference type="GO" id="GO:0016746">
    <property type="term" value="F:acyltransferase activity"/>
    <property type="evidence" value="ECO:0007669"/>
    <property type="project" value="UniProtKB-KW"/>
</dbReference>
<dbReference type="SUPFAM" id="SSF56317">
    <property type="entry name" value="Carbon-nitrogen hydrolase"/>
    <property type="match status" value="1"/>
</dbReference>